<dbReference type="InterPro" id="IPR051791">
    <property type="entry name" value="Pra-immunoreactive"/>
</dbReference>
<reference evidence="8 9" key="1">
    <citation type="submission" date="2023-12" db="EMBL/GenBank/DDBJ databases">
        <title>Whole-genome sequencing of halo(alkali)philic microorganisms from hypersaline lakes.</title>
        <authorList>
            <person name="Sorokin D.Y."/>
            <person name="Merkel A.Y."/>
            <person name="Messina E."/>
            <person name="Yakimov M."/>
        </authorList>
    </citation>
    <scope>NUCLEOTIDE SEQUENCE [LARGE SCALE GENOMIC DNA]</scope>
    <source>
        <strain evidence="8 9">AB-CW1</strain>
    </source>
</reference>
<dbReference type="Proteomes" id="UP001302316">
    <property type="component" value="Unassembled WGS sequence"/>
</dbReference>
<keyword evidence="2" id="KW-1003">Cell membrane</keyword>
<dbReference type="PANTHER" id="PTHR36115:SF10">
    <property type="entry name" value="RDD DOMAIN-CONTAINING PROTEIN"/>
    <property type="match status" value="1"/>
</dbReference>
<keyword evidence="3 6" id="KW-0812">Transmembrane</keyword>
<sequence>MEIDKQRPASLLRRLGAALYDGLLVLAIWFIATLVALPFAGEEAFEPENPMLLAYLILVTGLFFIWFWQRSGQTLGMRAWRLRLVNGQGHHPPLWRLIMRAGLMLLLLILALYGLAFLTQDFWPDWLGALMLMPLCISMAWVLVDEERRSLHDIAAGTRLIFLPKQEGSH</sequence>
<dbReference type="EMBL" id="JAYGII010000025">
    <property type="protein sequence ID" value="MEA5446267.1"/>
    <property type="molecule type" value="Genomic_DNA"/>
</dbReference>
<comment type="caution">
    <text evidence="8">The sequence shown here is derived from an EMBL/GenBank/DDBJ whole genome shotgun (WGS) entry which is preliminary data.</text>
</comment>
<evidence type="ECO:0000256" key="2">
    <source>
        <dbReference type="ARBA" id="ARBA00022475"/>
    </source>
</evidence>
<protein>
    <submittedName>
        <fullName evidence="8">RDD family protein</fullName>
    </submittedName>
</protein>
<dbReference type="PANTHER" id="PTHR36115">
    <property type="entry name" value="PROLINE-RICH ANTIGEN HOMOLOG-RELATED"/>
    <property type="match status" value="1"/>
</dbReference>
<evidence type="ECO:0000256" key="1">
    <source>
        <dbReference type="ARBA" id="ARBA00004651"/>
    </source>
</evidence>
<dbReference type="InterPro" id="IPR010432">
    <property type="entry name" value="RDD"/>
</dbReference>
<evidence type="ECO:0000259" key="7">
    <source>
        <dbReference type="Pfam" id="PF06271"/>
    </source>
</evidence>
<dbReference type="GO" id="GO:0005886">
    <property type="term" value="C:plasma membrane"/>
    <property type="evidence" value="ECO:0007669"/>
    <property type="project" value="UniProtKB-SubCell"/>
</dbReference>
<accession>A0AAP6JGM5</accession>
<keyword evidence="4 6" id="KW-1133">Transmembrane helix</keyword>
<feature type="domain" description="RDD" evidence="7">
    <location>
        <begin position="9"/>
        <end position="157"/>
    </location>
</feature>
<name>A0AAP6JGM5_9GAMM</name>
<evidence type="ECO:0000256" key="5">
    <source>
        <dbReference type="ARBA" id="ARBA00023136"/>
    </source>
</evidence>
<evidence type="ECO:0000313" key="9">
    <source>
        <dbReference type="Proteomes" id="UP001302316"/>
    </source>
</evidence>
<feature type="transmembrane region" description="Helical" evidence="6">
    <location>
        <begin position="20"/>
        <end position="40"/>
    </location>
</feature>
<feature type="transmembrane region" description="Helical" evidence="6">
    <location>
        <begin position="52"/>
        <end position="68"/>
    </location>
</feature>
<gene>
    <name evidence="8" type="ORF">VCB98_10595</name>
</gene>
<feature type="transmembrane region" description="Helical" evidence="6">
    <location>
        <begin position="97"/>
        <end position="120"/>
    </location>
</feature>
<comment type="subcellular location">
    <subcellularLocation>
        <location evidence="1">Cell membrane</location>
        <topology evidence="1">Multi-pass membrane protein</topology>
    </subcellularLocation>
</comment>
<keyword evidence="9" id="KW-1185">Reference proteome</keyword>
<dbReference type="AlphaFoldDB" id="A0AAP6JGM5"/>
<evidence type="ECO:0000256" key="6">
    <source>
        <dbReference type="SAM" id="Phobius"/>
    </source>
</evidence>
<evidence type="ECO:0000256" key="3">
    <source>
        <dbReference type="ARBA" id="ARBA00022692"/>
    </source>
</evidence>
<dbReference type="Pfam" id="PF06271">
    <property type="entry name" value="RDD"/>
    <property type="match status" value="1"/>
</dbReference>
<proteinExistence type="predicted"/>
<keyword evidence="5 6" id="KW-0472">Membrane</keyword>
<evidence type="ECO:0000313" key="8">
    <source>
        <dbReference type="EMBL" id="MEA5446267.1"/>
    </source>
</evidence>
<dbReference type="RefSeq" id="WP_346052420.1">
    <property type="nucleotide sequence ID" value="NZ_JAYGII010000025.1"/>
</dbReference>
<feature type="transmembrane region" description="Helical" evidence="6">
    <location>
        <begin position="126"/>
        <end position="144"/>
    </location>
</feature>
<evidence type="ECO:0000256" key="4">
    <source>
        <dbReference type="ARBA" id="ARBA00022989"/>
    </source>
</evidence>
<organism evidence="8 9">
    <name type="scientific">Natronospira elongata</name>
    <dbReference type="NCBI Taxonomy" id="3110268"/>
    <lineage>
        <taxon>Bacteria</taxon>
        <taxon>Pseudomonadati</taxon>
        <taxon>Pseudomonadota</taxon>
        <taxon>Gammaproteobacteria</taxon>
        <taxon>Natronospirales</taxon>
        <taxon>Natronospiraceae</taxon>
        <taxon>Natronospira</taxon>
    </lineage>
</organism>